<dbReference type="GO" id="GO:0017183">
    <property type="term" value="P:protein histidyl modification to diphthamide"/>
    <property type="evidence" value="ECO:0007669"/>
    <property type="project" value="InterPro"/>
</dbReference>
<dbReference type="Gene3D" id="3.40.50.11840">
    <property type="entry name" value="Diphthamide synthesis DPH1/DPH2 domain 1"/>
    <property type="match status" value="1"/>
</dbReference>
<protein>
    <submittedName>
        <fullName evidence="2">Uncharacterized protein</fullName>
    </submittedName>
</protein>
<proteinExistence type="predicted"/>
<dbReference type="InterPro" id="IPR016435">
    <property type="entry name" value="DPH1/DPH2"/>
</dbReference>
<dbReference type="PANTHER" id="PTHR10762">
    <property type="entry name" value="DIPHTHAMIDE BIOSYNTHESIS PROTEIN"/>
    <property type="match status" value="1"/>
</dbReference>
<dbReference type="GO" id="GO:0090560">
    <property type="term" value="F:2-(3-amino-3-carboxypropyl)histidine synthase activity"/>
    <property type="evidence" value="ECO:0007669"/>
    <property type="project" value="InterPro"/>
</dbReference>
<feature type="region of interest" description="Disordered" evidence="1">
    <location>
        <begin position="28"/>
        <end position="49"/>
    </location>
</feature>
<dbReference type="NCBIfam" id="TIGR00322">
    <property type="entry name" value="diphth2_R"/>
    <property type="match status" value="1"/>
</dbReference>
<sequence length="234" mass="26841">MITADKISDMRNNGQELLMTHAAEESTSSTSQFFSGHTPADHPNEEPDTSTAKIADLIKSLTDEKLNVFFHIEDTVRWIQENGYKRVALQLPDHFLVRAARIAQTVESKANVKVFILADTSYRRFIFGSFPVDLTTFGKVRNYLSEDTTPVLLLTDAHYSEKIDELEKTIRHFIPEERQLFRANLVDPSQRDISTENGDMFYFALYALQSDPSAAPQRLRRALARYRCSTLFER</sequence>
<dbReference type="Proteomes" id="UP000230423">
    <property type="component" value="Unassembled WGS sequence"/>
</dbReference>
<dbReference type="AlphaFoldDB" id="A0A2G9TVS0"/>
<evidence type="ECO:0000256" key="1">
    <source>
        <dbReference type="SAM" id="MobiDB-lite"/>
    </source>
</evidence>
<keyword evidence="3" id="KW-1185">Reference proteome</keyword>
<accession>A0A2G9TVS0</accession>
<dbReference type="SFLD" id="SFLDS00032">
    <property type="entry name" value="Radical_SAM_3-amino-3-carboxyp"/>
    <property type="match status" value="1"/>
</dbReference>
<reference evidence="2 3" key="1">
    <citation type="submission" date="2015-09" db="EMBL/GenBank/DDBJ databases">
        <title>Draft genome of the parasitic nematode Teladorsagia circumcincta isolate WARC Sus (inbred).</title>
        <authorList>
            <person name="Mitreva M."/>
        </authorList>
    </citation>
    <scope>NUCLEOTIDE SEQUENCE [LARGE SCALE GENOMIC DNA]</scope>
    <source>
        <strain evidence="2 3">S</strain>
    </source>
</reference>
<dbReference type="OrthoDB" id="449241at2759"/>
<gene>
    <name evidence="2" type="ORF">TELCIR_16344</name>
</gene>
<dbReference type="PANTHER" id="PTHR10762:SF2">
    <property type="entry name" value="2-(3-AMINO-3-CARBOXYPROPYL)HISTIDINE SYNTHASE SUBUNIT 2"/>
    <property type="match status" value="1"/>
</dbReference>
<name>A0A2G9TVS0_TELCI</name>
<dbReference type="EMBL" id="KZ352551">
    <property type="protein sequence ID" value="PIO62113.1"/>
    <property type="molecule type" value="Genomic_DNA"/>
</dbReference>
<organism evidence="2 3">
    <name type="scientific">Teladorsagia circumcincta</name>
    <name type="common">Brown stomach worm</name>
    <name type="synonym">Ostertagia circumcincta</name>
    <dbReference type="NCBI Taxonomy" id="45464"/>
    <lineage>
        <taxon>Eukaryota</taxon>
        <taxon>Metazoa</taxon>
        <taxon>Ecdysozoa</taxon>
        <taxon>Nematoda</taxon>
        <taxon>Chromadorea</taxon>
        <taxon>Rhabditida</taxon>
        <taxon>Rhabditina</taxon>
        <taxon>Rhabditomorpha</taxon>
        <taxon>Strongyloidea</taxon>
        <taxon>Trichostrongylidae</taxon>
        <taxon>Teladorsagia</taxon>
    </lineage>
</organism>
<evidence type="ECO:0000313" key="3">
    <source>
        <dbReference type="Proteomes" id="UP000230423"/>
    </source>
</evidence>
<dbReference type="InterPro" id="IPR042263">
    <property type="entry name" value="DPH1/DPH2_1"/>
</dbReference>
<evidence type="ECO:0000313" key="2">
    <source>
        <dbReference type="EMBL" id="PIO62113.1"/>
    </source>
</evidence>